<dbReference type="InterPro" id="IPR013216">
    <property type="entry name" value="Methyltransf_11"/>
</dbReference>
<dbReference type="Pfam" id="PF08241">
    <property type="entry name" value="Methyltransf_11"/>
    <property type="match status" value="1"/>
</dbReference>
<comment type="caution">
    <text evidence="2">The sequence shown here is derived from an EMBL/GenBank/DDBJ whole genome shotgun (WGS) entry which is preliminary data.</text>
</comment>
<dbReference type="CDD" id="cd02440">
    <property type="entry name" value="AdoMet_MTases"/>
    <property type="match status" value="1"/>
</dbReference>
<feature type="domain" description="Methyltransferase type 11" evidence="1">
    <location>
        <begin position="52"/>
        <end position="150"/>
    </location>
</feature>
<dbReference type="SUPFAM" id="SSF53335">
    <property type="entry name" value="S-adenosyl-L-methionine-dependent methyltransferases"/>
    <property type="match status" value="1"/>
</dbReference>
<keyword evidence="2" id="KW-0808">Transferase</keyword>
<dbReference type="GO" id="GO:0032259">
    <property type="term" value="P:methylation"/>
    <property type="evidence" value="ECO:0007669"/>
    <property type="project" value="UniProtKB-KW"/>
</dbReference>
<gene>
    <name evidence="2" type="ORF">UX85_C0006G0036</name>
</gene>
<reference evidence="2 3" key="1">
    <citation type="journal article" date="2015" name="Nature">
        <title>rRNA introns, odd ribosomes, and small enigmatic genomes across a large radiation of phyla.</title>
        <authorList>
            <person name="Brown C.T."/>
            <person name="Hug L.A."/>
            <person name="Thomas B.C."/>
            <person name="Sharon I."/>
            <person name="Castelle C.J."/>
            <person name="Singh A."/>
            <person name="Wilkins M.J."/>
            <person name="Williams K.H."/>
            <person name="Banfield J.F."/>
        </authorList>
    </citation>
    <scope>NUCLEOTIDE SEQUENCE [LARGE SCALE GENOMIC DNA]</scope>
</reference>
<evidence type="ECO:0000259" key="1">
    <source>
        <dbReference type="Pfam" id="PF08241"/>
    </source>
</evidence>
<organism evidence="2 3">
    <name type="scientific">Candidatus Beckwithbacteria bacterium GW2011_GWB1_47_15</name>
    <dbReference type="NCBI Taxonomy" id="1618371"/>
    <lineage>
        <taxon>Bacteria</taxon>
        <taxon>Candidatus Beckwithiibacteriota</taxon>
    </lineage>
</organism>
<evidence type="ECO:0000313" key="2">
    <source>
        <dbReference type="EMBL" id="KKU60902.1"/>
    </source>
</evidence>
<dbReference type="InterPro" id="IPR029063">
    <property type="entry name" value="SAM-dependent_MTases_sf"/>
</dbReference>
<dbReference type="PANTHER" id="PTHR43861">
    <property type="entry name" value="TRANS-ACONITATE 2-METHYLTRANSFERASE-RELATED"/>
    <property type="match status" value="1"/>
</dbReference>
<proteinExistence type="predicted"/>
<dbReference type="GO" id="GO:0008757">
    <property type="term" value="F:S-adenosylmethionine-dependent methyltransferase activity"/>
    <property type="evidence" value="ECO:0007669"/>
    <property type="project" value="InterPro"/>
</dbReference>
<dbReference type="Gene3D" id="3.40.50.150">
    <property type="entry name" value="Vaccinia Virus protein VP39"/>
    <property type="match status" value="1"/>
</dbReference>
<dbReference type="Proteomes" id="UP000033860">
    <property type="component" value="Unassembled WGS sequence"/>
</dbReference>
<evidence type="ECO:0000313" key="3">
    <source>
        <dbReference type="Proteomes" id="UP000033860"/>
    </source>
</evidence>
<sequence>MSVLSDKQAAKLMYAIDSMDEYYRREILGIPSRIRVKKILDELGNIKNKKILDVGCEAGYITLQLAEKGAWVTGVDLITEPLEKFKEILTIKPKGVQKRIKVQKADARKLPFKKHQFDYVVAAEVIEHIRQLSGFVNGAWRALKPEGRLLLTFPHESLRRRFYPLLPLFGVNANIESQVTLKEYSPEKIKEIFSKKFILIKKYRLPWWLPITNLMIFKPKRLKK</sequence>
<name>A0A0G1RUS4_9BACT</name>
<accession>A0A0G1RUS4</accession>
<keyword evidence="2" id="KW-0489">Methyltransferase</keyword>
<protein>
    <submittedName>
        <fullName evidence="2">Methyltransferase type 12</fullName>
    </submittedName>
</protein>
<dbReference type="EMBL" id="LCNT01000006">
    <property type="protein sequence ID" value="KKU60902.1"/>
    <property type="molecule type" value="Genomic_DNA"/>
</dbReference>
<dbReference type="AlphaFoldDB" id="A0A0G1RUS4"/>